<evidence type="ECO:0000256" key="1">
    <source>
        <dbReference type="ARBA" id="ARBA00004496"/>
    </source>
</evidence>
<dbReference type="PROSITE" id="PS00028">
    <property type="entry name" value="ZINC_FINGER_C2H2_1"/>
    <property type="match status" value="1"/>
</dbReference>
<dbReference type="STRING" id="1051891.A0A0C3LCV4"/>
<comment type="subcellular location">
    <subcellularLocation>
        <location evidence="1">Cytoplasm</location>
    </subcellularLocation>
</comment>
<feature type="domain" description="UBX" evidence="4">
    <location>
        <begin position="237"/>
        <end position="317"/>
    </location>
</feature>
<protein>
    <recommendedName>
        <fullName evidence="4">UBX domain-containing protein</fullName>
    </recommendedName>
</protein>
<dbReference type="OrthoDB" id="10254930at2759"/>
<dbReference type="GO" id="GO:0036435">
    <property type="term" value="F:K48-linked polyubiquitin modification-dependent protein binding"/>
    <property type="evidence" value="ECO:0007669"/>
    <property type="project" value="TreeGrafter"/>
</dbReference>
<keyword evidence="6" id="KW-1185">Reference proteome</keyword>
<feature type="region of interest" description="Disordered" evidence="3">
    <location>
        <begin position="72"/>
        <end position="91"/>
    </location>
</feature>
<feature type="compositionally biased region" description="Gly residues" evidence="3">
    <location>
        <begin position="80"/>
        <end position="89"/>
    </location>
</feature>
<feature type="region of interest" description="Disordered" evidence="3">
    <location>
        <begin position="213"/>
        <end position="236"/>
    </location>
</feature>
<evidence type="ECO:0000313" key="5">
    <source>
        <dbReference type="EMBL" id="KIO19302.1"/>
    </source>
</evidence>
<dbReference type="GO" id="GO:0005634">
    <property type="term" value="C:nucleus"/>
    <property type="evidence" value="ECO:0007669"/>
    <property type="project" value="TreeGrafter"/>
</dbReference>
<keyword evidence="2" id="KW-0963">Cytoplasm</keyword>
<dbReference type="InterPro" id="IPR013087">
    <property type="entry name" value="Znf_C2H2_type"/>
</dbReference>
<reference evidence="6" key="2">
    <citation type="submission" date="2015-01" db="EMBL/GenBank/DDBJ databases">
        <title>Evolutionary Origins and Diversification of the Mycorrhizal Mutualists.</title>
        <authorList>
            <consortium name="DOE Joint Genome Institute"/>
            <consortium name="Mycorrhizal Genomics Consortium"/>
            <person name="Kohler A."/>
            <person name="Kuo A."/>
            <person name="Nagy L.G."/>
            <person name="Floudas D."/>
            <person name="Copeland A."/>
            <person name="Barry K.W."/>
            <person name="Cichocki N."/>
            <person name="Veneault-Fourrey C."/>
            <person name="LaButti K."/>
            <person name="Lindquist E.A."/>
            <person name="Lipzen A."/>
            <person name="Lundell T."/>
            <person name="Morin E."/>
            <person name="Murat C."/>
            <person name="Riley R."/>
            <person name="Ohm R."/>
            <person name="Sun H."/>
            <person name="Tunlid A."/>
            <person name="Henrissat B."/>
            <person name="Grigoriev I.V."/>
            <person name="Hibbett D.S."/>
            <person name="Martin F."/>
        </authorList>
    </citation>
    <scope>NUCLEOTIDE SEQUENCE [LARGE SCALE GENOMIC DNA]</scope>
    <source>
        <strain evidence="6">MUT 4182</strain>
    </source>
</reference>
<dbReference type="Proteomes" id="UP000054248">
    <property type="component" value="Unassembled WGS sequence"/>
</dbReference>
<dbReference type="GO" id="GO:0032435">
    <property type="term" value="P:negative regulation of proteasomal ubiquitin-dependent protein catabolic process"/>
    <property type="evidence" value="ECO:0007669"/>
    <property type="project" value="TreeGrafter"/>
</dbReference>
<dbReference type="Gene3D" id="3.10.20.90">
    <property type="entry name" value="Phosphatidylinositol 3-kinase Catalytic Subunit, Chain A, domain 1"/>
    <property type="match status" value="1"/>
</dbReference>
<dbReference type="SUPFAM" id="SSF54236">
    <property type="entry name" value="Ubiquitin-like"/>
    <property type="match status" value="1"/>
</dbReference>
<dbReference type="InterPro" id="IPR001012">
    <property type="entry name" value="UBX_dom"/>
</dbReference>
<dbReference type="SMART" id="SM00166">
    <property type="entry name" value="UBX"/>
    <property type="match status" value="1"/>
</dbReference>
<name>A0A0C3LCV4_9AGAM</name>
<dbReference type="GO" id="GO:0005737">
    <property type="term" value="C:cytoplasm"/>
    <property type="evidence" value="ECO:0007669"/>
    <property type="project" value="UniProtKB-SubCell"/>
</dbReference>
<dbReference type="PROSITE" id="PS50033">
    <property type="entry name" value="UBX"/>
    <property type="match status" value="1"/>
</dbReference>
<dbReference type="PANTHER" id="PTHR46340:SF1">
    <property type="entry name" value="UBX DOMAIN-CONTAINING PROTEIN 1"/>
    <property type="match status" value="1"/>
</dbReference>
<dbReference type="InterPro" id="IPR029071">
    <property type="entry name" value="Ubiquitin-like_domsf"/>
</dbReference>
<dbReference type="EMBL" id="KN823229">
    <property type="protein sequence ID" value="KIO19302.1"/>
    <property type="molecule type" value="Genomic_DNA"/>
</dbReference>
<dbReference type="HOGENOM" id="CLU_047594_1_0_1"/>
<organism evidence="5 6">
    <name type="scientific">Tulasnella calospora MUT 4182</name>
    <dbReference type="NCBI Taxonomy" id="1051891"/>
    <lineage>
        <taxon>Eukaryota</taxon>
        <taxon>Fungi</taxon>
        <taxon>Dikarya</taxon>
        <taxon>Basidiomycota</taxon>
        <taxon>Agaricomycotina</taxon>
        <taxon>Agaricomycetes</taxon>
        <taxon>Cantharellales</taxon>
        <taxon>Tulasnellaceae</taxon>
        <taxon>Tulasnella</taxon>
    </lineage>
</organism>
<dbReference type="GO" id="GO:0031397">
    <property type="term" value="P:negative regulation of protein ubiquitination"/>
    <property type="evidence" value="ECO:0007669"/>
    <property type="project" value="TreeGrafter"/>
</dbReference>
<dbReference type="GO" id="GO:1903094">
    <property type="term" value="P:negative regulation of protein K48-linked deubiquitination"/>
    <property type="evidence" value="ECO:0007669"/>
    <property type="project" value="TreeGrafter"/>
</dbReference>
<gene>
    <name evidence="5" type="ORF">M407DRAFT_246220</name>
</gene>
<reference evidence="5 6" key="1">
    <citation type="submission" date="2014-04" db="EMBL/GenBank/DDBJ databases">
        <authorList>
            <consortium name="DOE Joint Genome Institute"/>
            <person name="Kuo A."/>
            <person name="Girlanda M."/>
            <person name="Perotto S."/>
            <person name="Kohler A."/>
            <person name="Nagy L.G."/>
            <person name="Floudas D."/>
            <person name="Copeland A."/>
            <person name="Barry K.W."/>
            <person name="Cichocki N."/>
            <person name="Veneault-Fourrey C."/>
            <person name="LaButti K."/>
            <person name="Lindquist E.A."/>
            <person name="Lipzen A."/>
            <person name="Lundell T."/>
            <person name="Morin E."/>
            <person name="Murat C."/>
            <person name="Sun H."/>
            <person name="Tunlid A."/>
            <person name="Henrissat B."/>
            <person name="Grigoriev I.V."/>
            <person name="Hibbett D.S."/>
            <person name="Martin F."/>
            <person name="Nordberg H.P."/>
            <person name="Cantor M.N."/>
            <person name="Hua S.X."/>
        </authorList>
    </citation>
    <scope>NUCLEOTIDE SEQUENCE [LARGE SCALE GENOMIC DNA]</scope>
    <source>
        <strain evidence="5 6">MUT 4182</strain>
    </source>
</reference>
<evidence type="ECO:0000256" key="2">
    <source>
        <dbReference type="ARBA" id="ARBA00022490"/>
    </source>
</evidence>
<sequence>MSDREPLLSFGFPEDRVTSALDFLVENEDKPVPSDLGAVTEQKLPASEAAGTGDADDGDAAALQAALGMSMGTTGAAEGSTGGEGGSSGGNVRSIKCSICGKIFRDTTLANFHAEKSGHDQFEESTEEIKALTEEDKKKRLAELRQRALEKKAIKSVQEAIPQKMDEAKAKAALKAQIEADKRERAEKAAREKALREGSDYFLGKLRFSDNVPGRSSIPTPAATSQPAASASTVKGSEYKDTRLQIRLLAGGAPLIATLLSDSPLSAVAEFVAGQSLAYNVDTVSFTMQFPRKSSTQADMKKSLRDLSLTPSAVLIAS</sequence>
<feature type="region of interest" description="Disordered" evidence="3">
    <location>
        <begin position="28"/>
        <end position="62"/>
    </location>
</feature>
<evidence type="ECO:0000313" key="6">
    <source>
        <dbReference type="Proteomes" id="UP000054248"/>
    </source>
</evidence>
<accession>A0A0C3LCV4</accession>
<feature type="compositionally biased region" description="Low complexity" evidence="3">
    <location>
        <begin position="216"/>
        <end position="233"/>
    </location>
</feature>
<proteinExistence type="predicted"/>
<evidence type="ECO:0000259" key="4">
    <source>
        <dbReference type="PROSITE" id="PS50033"/>
    </source>
</evidence>
<dbReference type="Pfam" id="PF00789">
    <property type="entry name" value="UBX"/>
    <property type="match status" value="1"/>
</dbReference>
<evidence type="ECO:0000256" key="3">
    <source>
        <dbReference type="SAM" id="MobiDB-lite"/>
    </source>
</evidence>
<dbReference type="AlphaFoldDB" id="A0A0C3LCV4"/>
<dbReference type="PANTHER" id="PTHR46340">
    <property type="entry name" value="UBX DOMAIN-CONTAINING PROTEIN 1"/>
    <property type="match status" value="1"/>
</dbReference>